<organism evidence="1 2">
    <name type="scientific">Agromyces bauzanensis</name>
    <dbReference type="NCBI Taxonomy" id="1308924"/>
    <lineage>
        <taxon>Bacteria</taxon>
        <taxon>Bacillati</taxon>
        <taxon>Actinomycetota</taxon>
        <taxon>Actinomycetes</taxon>
        <taxon>Micrococcales</taxon>
        <taxon>Microbacteriaceae</taxon>
        <taxon>Agromyces</taxon>
    </lineage>
</organism>
<reference evidence="1" key="1">
    <citation type="journal article" date="2014" name="Int. J. Syst. Evol. Microbiol.">
        <title>Complete genome sequence of Corynebacterium casei LMG S-19264T (=DSM 44701T), isolated from a smear-ripened cheese.</title>
        <authorList>
            <consortium name="US DOE Joint Genome Institute (JGI-PGF)"/>
            <person name="Walter F."/>
            <person name="Albersmeier A."/>
            <person name="Kalinowski J."/>
            <person name="Ruckert C."/>
        </authorList>
    </citation>
    <scope>NUCLEOTIDE SEQUENCE</scope>
    <source>
        <strain evidence="1">CGMCC 1.8984</strain>
    </source>
</reference>
<reference evidence="1" key="2">
    <citation type="submission" date="2020-09" db="EMBL/GenBank/DDBJ databases">
        <authorList>
            <person name="Sun Q."/>
            <person name="Zhou Y."/>
        </authorList>
    </citation>
    <scope>NUCLEOTIDE SEQUENCE</scope>
    <source>
        <strain evidence="1">CGMCC 1.8984</strain>
    </source>
</reference>
<dbReference type="Proteomes" id="UP000636956">
    <property type="component" value="Unassembled WGS sequence"/>
</dbReference>
<dbReference type="EMBL" id="BMMD01000013">
    <property type="protein sequence ID" value="GGJ84678.1"/>
    <property type="molecule type" value="Genomic_DNA"/>
</dbReference>
<comment type="caution">
    <text evidence="1">The sequence shown here is derived from an EMBL/GenBank/DDBJ whole genome shotgun (WGS) entry which is preliminary data.</text>
</comment>
<name>A0A917UTU5_9MICO</name>
<proteinExistence type="predicted"/>
<sequence length="67" mass="7269">MSHADRGRNLARSHIVAESTGYTGGLLPFAVVPGSRLVALPGRDHILQPDDPAVAMFVEEVERFLVE</sequence>
<dbReference type="RefSeq" id="WP_188743648.1">
    <property type="nucleotide sequence ID" value="NZ_BAABFW010000023.1"/>
</dbReference>
<evidence type="ECO:0008006" key="3">
    <source>
        <dbReference type="Google" id="ProtNLM"/>
    </source>
</evidence>
<evidence type="ECO:0000313" key="1">
    <source>
        <dbReference type="EMBL" id="GGJ84678.1"/>
    </source>
</evidence>
<evidence type="ECO:0000313" key="2">
    <source>
        <dbReference type="Proteomes" id="UP000636956"/>
    </source>
</evidence>
<dbReference type="AlphaFoldDB" id="A0A917UTU5"/>
<protein>
    <recommendedName>
        <fullName evidence="3">Alpha/beta hydrolase</fullName>
    </recommendedName>
</protein>
<keyword evidence="2" id="KW-1185">Reference proteome</keyword>
<gene>
    <name evidence="1" type="ORF">GCM10011372_23720</name>
</gene>
<accession>A0A917UTU5</accession>